<evidence type="ECO:0000313" key="2">
    <source>
        <dbReference type="Proteomes" id="UP001516400"/>
    </source>
</evidence>
<dbReference type="EMBL" id="JABFTP020000144">
    <property type="protein sequence ID" value="KAL3283270.1"/>
    <property type="molecule type" value="Genomic_DNA"/>
</dbReference>
<organism evidence="1 2">
    <name type="scientific">Cryptolaemus montrouzieri</name>
    <dbReference type="NCBI Taxonomy" id="559131"/>
    <lineage>
        <taxon>Eukaryota</taxon>
        <taxon>Metazoa</taxon>
        <taxon>Ecdysozoa</taxon>
        <taxon>Arthropoda</taxon>
        <taxon>Hexapoda</taxon>
        <taxon>Insecta</taxon>
        <taxon>Pterygota</taxon>
        <taxon>Neoptera</taxon>
        <taxon>Endopterygota</taxon>
        <taxon>Coleoptera</taxon>
        <taxon>Polyphaga</taxon>
        <taxon>Cucujiformia</taxon>
        <taxon>Coccinelloidea</taxon>
        <taxon>Coccinellidae</taxon>
        <taxon>Scymninae</taxon>
        <taxon>Scymnini</taxon>
        <taxon>Cryptolaemus</taxon>
    </lineage>
</organism>
<gene>
    <name evidence="1" type="ORF">HHI36_006418</name>
</gene>
<reference evidence="1 2" key="1">
    <citation type="journal article" date="2021" name="BMC Biol.">
        <title>Horizontally acquired antibacterial genes associated with adaptive radiation of ladybird beetles.</title>
        <authorList>
            <person name="Li H.S."/>
            <person name="Tang X.F."/>
            <person name="Huang Y.H."/>
            <person name="Xu Z.Y."/>
            <person name="Chen M.L."/>
            <person name="Du X.Y."/>
            <person name="Qiu B.Y."/>
            <person name="Chen P.T."/>
            <person name="Zhang W."/>
            <person name="Slipinski A."/>
            <person name="Escalona H.E."/>
            <person name="Waterhouse R.M."/>
            <person name="Zwick A."/>
            <person name="Pang H."/>
        </authorList>
    </citation>
    <scope>NUCLEOTIDE SEQUENCE [LARGE SCALE GENOMIC DNA]</scope>
    <source>
        <strain evidence="1">SYSU2018</strain>
    </source>
</reference>
<proteinExistence type="predicted"/>
<name>A0ABD2NXB7_9CUCU</name>
<dbReference type="Proteomes" id="UP001516400">
    <property type="component" value="Unassembled WGS sequence"/>
</dbReference>
<comment type="caution">
    <text evidence="1">The sequence shown here is derived from an EMBL/GenBank/DDBJ whole genome shotgun (WGS) entry which is preliminary data.</text>
</comment>
<accession>A0ABD2NXB7</accession>
<feature type="non-terminal residue" evidence="1">
    <location>
        <position position="59"/>
    </location>
</feature>
<protein>
    <submittedName>
        <fullName evidence="1">Uncharacterized protein</fullName>
    </submittedName>
</protein>
<keyword evidence="2" id="KW-1185">Reference proteome</keyword>
<evidence type="ECO:0000313" key="1">
    <source>
        <dbReference type="EMBL" id="KAL3283270.1"/>
    </source>
</evidence>
<sequence>MGGGDYEPEDRSSKTAKVSDLKVFTCDHCNKIVVDTMCCVQLEIPPVLLELRECEKVTG</sequence>
<dbReference type="AlphaFoldDB" id="A0ABD2NXB7"/>